<dbReference type="Gene3D" id="1.10.150.400">
    <property type="match status" value="1"/>
</dbReference>
<protein>
    <submittedName>
        <fullName evidence="1">Uncharacterized protein</fullName>
    </submittedName>
</protein>
<dbReference type="RefSeq" id="WP_113892234.1">
    <property type="nucleotide sequence ID" value="NZ_JANJGA010000002.1"/>
</dbReference>
<dbReference type="OrthoDB" id="2041467at2"/>
<sequence>MTSILEKKFLDILNNDEIKIVSFDIFDTLFFRKCLLPENIFEIVGENTYVKKYFDTPSGFKKYRMYAEKNARLTNKHLQDVTLNLIYKELSIPKKAKEKIKQIELDIEKDFLVVNYDLEKYIDYSIEKGKKVILISDMYLNQNELKYVCLNKLKNIDKVSKIYVSSEYKLTKAKGNLFLKVLEEENIKPNELFHIGDNKISDNLIPKDLNINTLYYGFSNIQEMAFEYEKAYINKDIKQGNNVRKLAILRNPYEDEFENFYFNFGASIFGPILFEFSHWLNDLSKKYKIEQYNFILREGFLFDKYFKKLFPNTKTNLVYASRNSTFPIVIDLDNMSSILLGTQRAFTINDLYKSLEIKIKNKKILPYKNELLSKASLINIDNITLYEKIREDLVFRKSDISEKNIEQKALIKEYFTSLEISKKSIFIDFGSGGTILNRIKDILPKKQIPKINALFCINERGYEIQSKNQTLSFLPYNQETLKYIETISRSPEVFEILLNLDLSTTLNYSKIDNNIIPNALLSNCNKNTIYKMKEAFLNGIDTFFETVKIYKIKKNHYSRDFLVKLLARVINLPTKYEVNFFGNFEYDEGNGTNNIYKIVDKNKIDYVNNFMIEKIYFEYIRNRAKYRHAFPWIEAVIATIKPDFLINIYKEPNKNSSNLQVILQLLEKIDRSNEKEFMVYGAGDLFKELLPFLQDRNIKIISLIDSKAQLQEFEVLNYKVITLEKAFENINQSNLIIASGVFTKNIKENIEYFAKENNKRIEIFSI</sequence>
<organism evidence="1 2">
    <name type="scientific">Aliarcobacter vitoriensis</name>
    <dbReference type="NCBI Taxonomy" id="2011099"/>
    <lineage>
        <taxon>Bacteria</taxon>
        <taxon>Pseudomonadati</taxon>
        <taxon>Campylobacterota</taxon>
        <taxon>Epsilonproteobacteria</taxon>
        <taxon>Campylobacterales</taxon>
        <taxon>Arcobacteraceae</taxon>
        <taxon>Aliarcobacter</taxon>
    </lineage>
</organism>
<dbReference type="Proteomes" id="UP000252669">
    <property type="component" value="Unassembled WGS sequence"/>
</dbReference>
<dbReference type="EMBL" id="PDKB01000001">
    <property type="protein sequence ID" value="RBQ30114.1"/>
    <property type="molecule type" value="Genomic_DNA"/>
</dbReference>
<evidence type="ECO:0000313" key="1">
    <source>
        <dbReference type="EMBL" id="RBQ30114.1"/>
    </source>
</evidence>
<keyword evidence="2" id="KW-1185">Reference proteome</keyword>
<dbReference type="InterPro" id="IPR023214">
    <property type="entry name" value="HAD_sf"/>
</dbReference>
<dbReference type="InterPro" id="IPR036412">
    <property type="entry name" value="HAD-like_sf"/>
</dbReference>
<accession>A0A366MWY8</accession>
<comment type="caution">
    <text evidence="1">The sequence shown here is derived from an EMBL/GenBank/DDBJ whole genome shotgun (WGS) entry which is preliminary data.</text>
</comment>
<proteinExistence type="predicted"/>
<dbReference type="AlphaFoldDB" id="A0A366MWY8"/>
<dbReference type="Gene3D" id="3.40.50.1000">
    <property type="entry name" value="HAD superfamily/HAD-like"/>
    <property type="match status" value="1"/>
</dbReference>
<dbReference type="SUPFAM" id="SSF56784">
    <property type="entry name" value="HAD-like"/>
    <property type="match status" value="1"/>
</dbReference>
<evidence type="ECO:0000313" key="2">
    <source>
        <dbReference type="Proteomes" id="UP000252669"/>
    </source>
</evidence>
<name>A0A366MWY8_9BACT</name>
<reference evidence="1 2" key="1">
    <citation type="submission" date="2017-10" db="EMBL/GenBank/DDBJ databases">
        <title>Genomics of the genus Arcobacter.</title>
        <authorList>
            <person name="Perez-Cataluna A."/>
            <person name="Figueras M.J."/>
        </authorList>
    </citation>
    <scope>NUCLEOTIDE SEQUENCE [LARGE SCALE GENOMIC DNA]</scope>
    <source>
        <strain evidence="1 2">CECT 9230</strain>
    </source>
</reference>
<gene>
    <name evidence="1" type="ORF">CRU91_00275</name>
</gene>